<dbReference type="Pfam" id="PF14090">
    <property type="entry name" value="HTH_39"/>
    <property type="match status" value="1"/>
</dbReference>
<protein>
    <submittedName>
        <fullName evidence="2">Helix-turn-helix domain protein</fullName>
    </submittedName>
</protein>
<reference evidence="2" key="1">
    <citation type="journal article" date="2021" name="Proc. Natl. Acad. Sci. U.S.A.">
        <title>A Catalog of Tens of Thousands of Viruses from Human Metagenomes Reveals Hidden Associations with Chronic Diseases.</title>
        <authorList>
            <person name="Tisza M.J."/>
            <person name="Buck C.B."/>
        </authorList>
    </citation>
    <scope>NUCLEOTIDE SEQUENCE</scope>
    <source>
        <strain evidence="2">CtVKV3</strain>
    </source>
</reference>
<feature type="domain" description="Winged helix-turn-helix" evidence="1">
    <location>
        <begin position="19"/>
        <end position="80"/>
    </location>
</feature>
<name>A0A8S5SB80_9CAUD</name>
<evidence type="ECO:0000313" key="2">
    <source>
        <dbReference type="EMBL" id="DAF48075.1"/>
    </source>
</evidence>
<proteinExistence type="predicted"/>
<sequence>MTKLSPKFNENANESSSKTQKALILKALQQGDRLTHLDAEKRFNCLRLGARIYDLKQQGHKIERRIIVVPSGKCVAEYRLVA</sequence>
<dbReference type="InterPro" id="IPR055245">
    <property type="entry name" value="HTH_proteobacteria"/>
</dbReference>
<accession>A0A8S5SB80</accession>
<organism evidence="2">
    <name type="scientific">Myoviridae sp. ctVKV3</name>
    <dbReference type="NCBI Taxonomy" id="2827688"/>
    <lineage>
        <taxon>Viruses</taxon>
        <taxon>Duplodnaviria</taxon>
        <taxon>Heunggongvirae</taxon>
        <taxon>Uroviricota</taxon>
        <taxon>Caudoviricetes</taxon>
    </lineage>
</organism>
<evidence type="ECO:0000259" key="1">
    <source>
        <dbReference type="Pfam" id="PF14090"/>
    </source>
</evidence>
<dbReference type="EMBL" id="BK032563">
    <property type="protein sequence ID" value="DAF48075.1"/>
    <property type="molecule type" value="Genomic_DNA"/>
</dbReference>